<feature type="region of interest" description="Disordered" evidence="1">
    <location>
        <begin position="1"/>
        <end position="25"/>
    </location>
</feature>
<keyword evidence="2" id="KW-0812">Transmembrane</keyword>
<keyword evidence="2" id="KW-1133">Transmembrane helix</keyword>
<feature type="transmembrane region" description="Helical" evidence="2">
    <location>
        <begin position="52"/>
        <end position="72"/>
    </location>
</feature>
<evidence type="ECO:0000313" key="4">
    <source>
        <dbReference type="Proteomes" id="UP001525379"/>
    </source>
</evidence>
<accession>A0ABT2HXI7</accession>
<reference evidence="3 4" key="1">
    <citation type="submission" date="2022-04" db="EMBL/GenBank/DDBJ databases">
        <title>Human microbiome associated bacterial genomes.</title>
        <authorList>
            <person name="Sandstrom S."/>
            <person name="Salamzade R."/>
            <person name="Kalan L.R."/>
        </authorList>
    </citation>
    <scope>NUCLEOTIDE SEQUENCE [LARGE SCALE GENOMIC DNA]</scope>
    <source>
        <strain evidence="4">p3-SID1799</strain>
    </source>
</reference>
<feature type="transmembrane region" description="Helical" evidence="2">
    <location>
        <begin position="92"/>
        <end position="112"/>
    </location>
</feature>
<organism evidence="3 4">
    <name type="scientific">Pseudoclavibacter albus</name>
    <dbReference type="NCBI Taxonomy" id="272241"/>
    <lineage>
        <taxon>Bacteria</taxon>
        <taxon>Bacillati</taxon>
        <taxon>Actinomycetota</taxon>
        <taxon>Actinomycetes</taxon>
        <taxon>Micrococcales</taxon>
        <taxon>Microbacteriaceae</taxon>
        <taxon>Pseudoclavibacter</taxon>
    </lineage>
</organism>
<comment type="caution">
    <text evidence="3">The sequence shown here is derived from an EMBL/GenBank/DDBJ whole genome shotgun (WGS) entry which is preliminary data.</text>
</comment>
<evidence type="ECO:0000313" key="3">
    <source>
        <dbReference type="EMBL" id="MCT2043019.1"/>
    </source>
</evidence>
<evidence type="ECO:0000256" key="1">
    <source>
        <dbReference type="SAM" id="MobiDB-lite"/>
    </source>
</evidence>
<dbReference type="Proteomes" id="UP001525379">
    <property type="component" value="Unassembled WGS sequence"/>
</dbReference>
<gene>
    <name evidence="3" type="ORF">M3D15_06700</name>
</gene>
<dbReference type="EMBL" id="JALXSQ010000023">
    <property type="protein sequence ID" value="MCT2043019.1"/>
    <property type="molecule type" value="Genomic_DNA"/>
</dbReference>
<evidence type="ECO:0000256" key="2">
    <source>
        <dbReference type="SAM" id="Phobius"/>
    </source>
</evidence>
<keyword evidence="2" id="KW-0472">Membrane</keyword>
<sequence>MAEHEMDPLARTSTAEELEERAERVDLGLDDPAADEVTEQEAIIRRVPRIEVFLVLGALAGLILAMILTFAFPGQPGPKGEQYTTGQVFGFLALFLVPIGVGVLGLLGSFLGRRGRGEKVVLRRGAADEPLHADRDTIS</sequence>
<name>A0ABT2HXI7_9MICO</name>
<keyword evidence="4" id="KW-1185">Reference proteome</keyword>
<protein>
    <submittedName>
        <fullName evidence="3">ABC transporter permease</fullName>
    </submittedName>
</protein>
<proteinExistence type="predicted"/>
<dbReference type="RefSeq" id="WP_206394102.1">
    <property type="nucleotide sequence ID" value="NZ_JAFDPW010000001.1"/>
</dbReference>